<reference evidence="1 2" key="1">
    <citation type="submission" date="2021-04" db="EMBL/GenBank/DDBJ databases">
        <title>Draft genome sequence of Paenibacillus cisolokensis, LC2-13A.</title>
        <authorList>
            <person name="Uke A."/>
            <person name="Chhe C."/>
            <person name="Baramee S."/>
            <person name="Kosugi A."/>
        </authorList>
    </citation>
    <scope>NUCLEOTIDE SEQUENCE [LARGE SCALE GENOMIC DNA]</scope>
    <source>
        <strain evidence="1 2">LC2-13A</strain>
    </source>
</reference>
<evidence type="ECO:0000313" key="2">
    <source>
        <dbReference type="Proteomes" id="UP000680304"/>
    </source>
</evidence>
<keyword evidence="2" id="KW-1185">Reference proteome</keyword>
<protein>
    <recommendedName>
        <fullName evidence="3">Hint domain-containing protein</fullName>
    </recommendedName>
</protein>
<proteinExistence type="predicted"/>
<dbReference type="RefSeq" id="WP_213531273.1">
    <property type="nucleotide sequence ID" value="NZ_BOVJ01000203.1"/>
</dbReference>
<evidence type="ECO:0008006" key="3">
    <source>
        <dbReference type="Google" id="ProtNLM"/>
    </source>
</evidence>
<dbReference type="EMBL" id="BOVJ01000203">
    <property type="protein sequence ID" value="GIQ66709.1"/>
    <property type="molecule type" value="Genomic_DNA"/>
</dbReference>
<name>A0ABQ4NFK5_9BACL</name>
<gene>
    <name evidence="1" type="ORF">PACILC2_52770</name>
</gene>
<sequence>MFNLFDNQNTTDFEFLLAQIGSDVYINGEETPIKAVITNTTLEANYDDRKLATLSPLKRGDIVLFNGQKYMVISEVNDKRYSKYKGIMRRLTHTIIVNSSCRFCTLDSFIIASNLGVIDGQVLSLSAGEIHVYTSQYCVNSGLKIGDRFLLDGQAFKITGIDSFSKKEW</sequence>
<evidence type="ECO:0000313" key="1">
    <source>
        <dbReference type="EMBL" id="GIQ66709.1"/>
    </source>
</evidence>
<organism evidence="1 2">
    <name type="scientific">Paenibacillus cisolokensis</name>
    <dbReference type="NCBI Taxonomy" id="1658519"/>
    <lineage>
        <taxon>Bacteria</taxon>
        <taxon>Bacillati</taxon>
        <taxon>Bacillota</taxon>
        <taxon>Bacilli</taxon>
        <taxon>Bacillales</taxon>
        <taxon>Paenibacillaceae</taxon>
        <taxon>Paenibacillus</taxon>
    </lineage>
</organism>
<comment type="caution">
    <text evidence="1">The sequence shown here is derived from an EMBL/GenBank/DDBJ whole genome shotgun (WGS) entry which is preliminary data.</text>
</comment>
<dbReference type="Proteomes" id="UP000680304">
    <property type="component" value="Unassembled WGS sequence"/>
</dbReference>
<accession>A0ABQ4NFK5</accession>